<gene>
    <name evidence="1" type="ORF">QBC47DRAFT_398509</name>
</gene>
<name>A0AAJ0FG31_9PEZI</name>
<proteinExistence type="predicted"/>
<dbReference type="Gene3D" id="3.30.160.20">
    <property type="match status" value="1"/>
</dbReference>
<evidence type="ECO:0000313" key="1">
    <source>
        <dbReference type="EMBL" id="KAK1759705.1"/>
    </source>
</evidence>
<evidence type="ECO:0008006" key="3">
    <source>
        <dbReference type="Google" id="ProtNLM"/>
    </source>
</evidence>
<dbReference type="CDD" id="cd00048">
    <property type="entry name" value="DSRM_SF"/>
    <property type="match status" value="1"/>
</dbReference>
<protein>
    <recommendedName>
        <fullName evidence="3">DRBM domain-containing protein</fullName>
    </recommendedName>
</protein>
<dbReference type="EMBL" id="MU839828">
    <property type="protein sequence ID" value="KAK1759705.1"/>
    <property type="molecule type" value="Genomic_DNA"/>
</dbReference>
<keyword evidence="2" id="KW-1185">Reference proteome</keyword>
<dbReference type="SUPFAM" id="SSF54768">
    <property type="entry name" value="dsRNA-binding domain-like"/>
    <property type="match status" value="1"/>
</dbReference>
<dbReference type="AlphaFoldDB" id="A0AAJ0FG31"/>
<dbReference type="Proteomes" id="UP001239445">
    <property type="component" value="Unassembled WGS sequence"/>
</dbReference>
<evidence type="ECO:0000313" key="2">
    <source>
        <dbReference type="Proteomes" id="UP001239445"/>
    </source>
</evidence>
<dbReference type="PANTHER" id="PTHR42030">
    <property type="entry name" value="DRBM DOMAIN-CONTAINING PROTEIN"/>
    <property type="match status" value="1"/>
</dbReference>
<dbReference type="PANTHER" id="PTHR42030:SF1">
    <property type="entry name" value="DRBM DOMAIN-CONTAINING PROTEIN"/>
    <property type="match status" value="1"/>
</dbReference>
<comment type="caution">
    <text evidence="1">The sequence shown here is derived from an EMBL/GenBank/DDBJ whole genome shotgun (WGS) entry which is preliminary data.</text>
</comment>
<sequence length="95" mass="10820">MAYKTSSSKSWQDKLRDACVEYQIGEPVFQLASDRRGGRTAWSSTVKVWGQEFSARFWYDGKNTNNAREDAAEVALTWLVQTHSPTSPSTSRRGW</sequence>
<accession>A0AAJ0FG31</accession>
<reference evidence="1" key="1">
    <citation type="submission" date="2023-06" db="EMBL/GenBank/DDBJ databases">
        <title>Genome-scale phylogeny and comparative genomics of the fungal order Sordariales.</title>
        <authorList>
            <consortium name="Lawrence Berkeley National Laboratory"/>
            <person name="Hensen N."/>
            <person name="Bonometti L."/>
            <person name="Westerberg I."/>
            <person name="Brannstrom I.O."/>
            <person name="Guillou S."/>
            <person name="Cros-Aarteil S."/>
            <person name="Calhoun S."/>
            <person name="Haridas S."/>
            <person name="Kuo A."/>
            <person name="Mondo S."/>
            <person name="Pangilinan J."/>
            <person name="Riley R."/>
            <person name="Labutti K."/>
            <person name="Andreopoulos B."/>
            <person name="Lipzen A."/>
            <person name="Chen C."/>
            <person name="Yanf M."/>
            <person name="Daum C."/>
            <person name="Ng V."/>
            <person name="Clum A."/>
            <person name="Steindorff A."/>
            <person name="Ohm R."/>
            <person name="Martin F."/>
            <person name="Silar P."/>
            <person name="Natvig D."/>
            <person name="Lalanne C."/>
            <person name="Gautier V."/>
            <person name="Ament-Velasquez S.L."/>
            <person name="Kruys A."/>
            <person name="Hutchinson M.I."/>
            <person name="Powell A.J."/>
            <person name="Barry K."/>
            <person name="Miller A.N."/>
            <person name="Grigoriev I.V."/>
            <person name="Debuchy R."/>
            <person name="Gladieux P."/>
            <person name="Thoren M.H."/>
            <person name="Johannesson H."/>
        </authorList>
    </citation>
    <scope>NUCLEOTIDE SEQUENCE</scope>
    <source>
        <strain evidence="1">PSN4</strain>
    </source>
</reference>
<organism evidence="1 2">
    <name type="scientific">Echria macrotheca</name>
    <dbReference type="NCBI Taxonomy" id="438768"/>
    <lineage>
        <taxon>Eukaryota</taxon>
        <taxon>Fungi</taxon>
        <taxon>Dikarya</taxon>
        <taxon>Ascomycota</taxon>
        <taxon>Pezizomycotina</taxon>
        <taxon>Sordariomycetes</taxon>
        <taxon>Sordariomycetidae</taxon>
        <taxon>Sordariales</taxon>
        <taxon>Schizotheciaceae</taxon>
        <taxon>Echria</taxon>
    </lineage>
</organism>